<evidence type="ECO:0000313" key="1">
    <source>
        <dbReference type="EMBL" id="QHU24532.1"/>
    </source>
</evidence>
<dbReference type="RefSeq" id="WP_044265842.1">
    <property type="nucleotide sequence ID" value="NZ_BSAO01000026.1"/>
</dbReference>
<protein>
    <submittedName>
        <fullName evidence="1">Uncharacterized protein</fullName>
    </submittedName>
</protein>
<keyword evidence="1" id="KW-0614">Plasmid</keyword>
<accession>A0A6C0L3Y4</accession>
<proteinExistence type="predicted"/>
<geneLocation type="plasmid" evidence="1">
    <name>pNK546b</name>
</geneLocation>
<sequence>MGADVVLSKVDQHIKSMMLTYPTLFRSRLAALQHLFMTNGNGYEWNADGELVRLFESTRKQEMDYSDLEERKREVDRELAANHTGSLGRLFAGRAAALKREFSERRLIEADIDLYAVEHVMGEDQQSGVEWMKHFDPQWCVMRDAPFGALNPEWAAAAEETMQVASSAIWRHLGMYHDSFDRAKADAKWLRVYDQLEQILDKLDLTTGTKKRVAKQNEMAKKMIDEILAEQGQ</sequence>
<name>A0A6C0L3Y4_PSEAI</name>
<dbReference type="AlphaFoldDB" id="A0A6C0L3Y4"/>
<organism evidence="1">
    <name type="scientific">Pseudomonas aeruginosa</name>
    <dbReference type="NCBI Taxonomy" id="287"/>
    <lineage>
        <taxon>Bacteria</taxon>
        <taxon>Pseudomonadati</taxon>
        <taxon>Pseudomonadota</taxon>
        <taxon>Gammaproteobacteria</taxon>
        <taxon>Pseudomonadales</taxon>
        <taxon>Pseudomonadaceae</taxon>
        <taxon>Pseudomonas</taxon>
    </lineage>
</organism>
<reference evidence="1" key="1">
    <citation type="submission" date="2019-10" db="EMBL/GenBank/DDBJ databases">
        <title>Extensively Drug-Resistant Pseudomonas aeruginosa ST664 clone carrying KPC-2-encoding megaplasmid in a burn clinic.</title>
        <authorList>
            <person name="Li Z."/>
            <person name="Cai Z."/>
            <person name="Cai Z."/>
            <person name="Zhang Y."/>
            <person name="Fu T."/>
            <person name="Jin Y."/>
            <person name="Cheng Z."/>
            <person name="Jin S."/>
            <person name="Wu W."/>
            <person name="Yang L."/>
            <person name="Bai F."/>
        </authorList>
    </citation>
    <scope>NUCLEOTIDE SEQUENCE</scope>
    <source>
        <strain evidence="1">NK546</strain>
        <plasmid evidence="1">pNK546b</plasmid>
    </source>
</reference>
<dbReference type="EMBL" id="MN583270">
    <property type="protein sequence ID" value="QHU24532.1"/>
    <property type="molecule type" value="Genomic_DNA"/>
</dbReference>